<organismHost>
    <name type="scientific">Loxodonta africana</name>
    <name type="common">African elephant</name>
    <dbReference type="NCBI Taxonomy" id="9785"/>
</organismHost>
<organismHost>
    <name type="scientific">Felis catus</name>
    <name type="common">Cat</name>
    <name type="synonym">Felis silvestris catus</name>
    <dbReference type="NCBI Taxonomy" id="9685"/>
</organismHost>
<accession>A0A0K2YS41</accession>
<organismHost>
    <name type="scientific">Apodemus sylvaticus</name>
    <name type="common">European woodmouse</name>
    <dbReference type="NCBI Taxonomy" id="10129"/>
</organismHost>
<sequence>MDFCKIDVVVSFAHSLDNLINFINTIVPYSGIIELHQFLVESSTTGNIFVKHYNMISPRDIFIY</sequence>
<name>A0A0K2YS41_COWPX</name>
<organismHost>
    <name type="scientific">Myodes glareolus</name>
    <name type="common">Bank vole</name>
    <name type="synonym">Clethrionomys glareolus</name>
    <dbReference type="NCBI Taxonomy" id="447135"/>
</organismHost>
<reference evidence="1" key="2">
    <citation type="submission" date="2015-05" db="EMBL/GenBank/DDBJ databases">
        <title>Utilizing next-generation sequencing to resolve the backbone and inform taxonomy of the Core Goodeniaceae.</title>
        <authorList>
            <person name="Michener P.S."/>
            <person name="Gardner A.G."/>
            <person name="Jabaily R.S."/>
            <person name="Sessa E."/>
        </authorList>
    </citation>
    <scope>NUCLEOTIDE SEQUENCE</scope>
    <source>
        <strain evidence="1">RatPox09</strain>
    </source>
</reference>
<reference evidence="1" key="1">
    <citation type="journal article" date="2015" name="J. Virol.">
        <title>Out of the reservoir: Phenotypic and genotypic characterization of a novel cowpox virus isolated from a common vole.</title>
        <authorList>
            <person name="Hoffmann D."/>
            <person name="Franke A."/>
            <person name="Jenckel M."/>
            <person name="Tamosiunaite A."/>
            <person name="Schluckebier J."/>
            <person name="Granzow H."/>
            <person name="Hoffmann B."/>
            <person name="Fischer S."/>
            <person name="Ulrich R.G."/>
            <person name="Hoper D."/>
            <person name="Goller K."/>
            <person name="Osterrieder N."/>
            <person name="Beer M."/>
        </authorList>
    </citation>
    <scope>NUCLEOTIDE SEQUENCE [LARGE SCALE GENOMIC DNA]</scope>
    <source>
        <strain evidence="1">RatPox09</strain>
    </source>
</reference>
<proteinExistence type="predicted"/>
<gene>
    <name evidence="1" type="primary">gCPXV0240</name>
</gene>
<organismHost>
    <name type="scientific">Microtus agrestis</name>
    <name type="common">Short-tailed field vole</name>
    <dbReference type="NCBI Taxonomy" id="29092"/>
</organismHost>
<dbReference type="Proteomes" id="UP000164362">
    <property type="component" value="Segment"/>
</dbReference>
<evidence type="ECO:0000313" key="1">
    <source>
        <dbReference type="EMBL" id="CRL86499.1"/>
    </source>
</evidence>
<dbReference type="EMBL" id="LN864565">
    <property type="protein sequence ID" value="CRL86499.1"/>
    <property type="molecule type" value="Genomic_DNA"/>
</dbReference>
<organismHost>
    <name type="scientific">Mus musculus</name>
    <name type="common">Mouse</name>
    <dbReference type="NCBI Taxonomy" id="10090"/>
</organismHost>
<organismHost>
    <name type="scientific">Homo sapiens</name>
    <name type="common">Human</name>
    <dbReference type="NCBI Taxonomy" id="9606"/>
</organismHost>
<organism evidence="1">
    <name type="scientific">Cowpox virus</name>
    <name type="common">CPV</name>
    <dbReference type="NCBI Taxonomy" id="10243"/>
    <lineage>
        <taxon>Viruses</taxon>
        <taxon>Varidnaviria</taxon>
        <taxon>Bamfordvirae</taxon>
        <taxon>Nucleocytoviricota</taxon>
        <taxon>Pokkesviricetes</taxon>
        <taxon>Chitovirales</taxon>
        <taxon>Poxviridae</taxon>
        <taxon>Chordopoxvirinae</taxon>
        <taxon>Orthopoxvirus</taxon>
        <taxon>Orthopoxvirus cowpox</taxon>
    </lineage>
</organism>
<organismHost>
    <name type="scientific">Bos taurus</name>
    <name type="common">Bovine</name>
    <dbReference type="NCBI Taxonomy" id="9913"/>
</organismHost>
<protein>
    <submittedName>
        <fullName evidence="1">Uncharacterized protein</fullName>
    </submittedName>
</protein>